<dbReference type="Proteomes" id="UP000504631">
    <property type="component" value="Unplaced"/>
</dbReference>
<feature type="region of interest" description="Disordered" evidence="2">
    <location>
        <begin position="1"/>
        <end position="21"/>
    </location>
</feature>
<comment type="similarity">
    <text evidence="1">Belongs to the nuclear import and ribosome assembly adapter family.</text>
</comment>
<evidence type="ECO:0000313" key="5">
    <source>
        <dbReference type="RefSeq" id="XP_033366497.1"/>
    </source>
</evidence>
<accession>A0A6J3LM66</accession>
<dbReference type="Gene3D" id="1.25.10.10">
    <property type="entry name" value="Leucine-rich Repeat Variant"/>
    <property type="match status" value="1"/>
</dbReference>
<protein>
    <submittedName>
        <fullName evidence="5">HEAT repeat-containing protein 3</fullName>
    </submittedName>
</protein>
<dbReference type="KEGG" id="bvk:117243269"/>
<dbReference type="CDD" id="cd13394">
    <property type="entry name" value="Syo1_like"/>
    <property type="match status" value="1"/>
</dbReference>
<dbReference type="GO" id="GO:0006606">
    <property type="term" value="P:protein import into nucleus"/>
    <property type="evidence" value="ECO:0007669"/>
    <property type="project" value="TreeGrafter"/>
</dbReference>
<dbReference type="InterPro" id="IPR011989">
    <property type="entry name" value="ARM-like"/>
</dbReference>
<proteinExistence type="inferred from homology"/>
<dbReference type="SUPFAM" id="SSF48371">
    <property type="entry name" value="ARM repeat"/>
    <property type="match status" value="1"/>
</dbReference>
<keyword evidence="4" id="KW-1185">Reference proteome</keyword>
<organism evidence="4 5">
    <name type="scientific">Bombus vosnesenskii</name>
    <dbReference type="NCBI Taxonomy" id="207650"/>
    <lineage>
        <taxon>Eukaryota</taxon>
        <taxon>Metazoa</taxon>
        <taxon>Ecdysozoa</taxon>
        <taxon>Arthropoda</taxon>
        <taxon>Hexapoda</taxon>
        <taxon>Insecta</taxon>
        <taxon>Pterygota</taxon>
        <taxon>Neoptera</taxon>
        <taxon>Endopterygota</taxon>
        <taxon>Hymenoptera</taxon>
        <taxon>Apocrita</taxon>
        <taxon>Aculeata</taxon>
        <taxon>Apoidea</taxon>
        <taxon>Anthophila</taxon>
        <taxon>Apidae</taxon>
        <taxon>Bombus</taxon>
        <taxon>Pyrobombus</taxon>
    </lineage>
</organism>
<feature type="compositionally biased region" description="Basic residues" evidence="2">
    <location>
        <begin position="1"/>
        <end position="13"/>
    </location>
</feature>
<dbReference type="GO" id="GO:0042273">
    <property type="term" value="P:ribosomal large subunit biogenesis"/>
    <property type="evidence" value="ECO:0007669"/>
    <property type="project" value="TreeGrafter"/>
</dbReference>
<dbReference type="GO" id="GO:0051082">
    <property type="term" value="F:unfolded protein binding"/>
    <property type="evidence" value="ECO:0007669"/>
    <property type="project" value="TreeGrafter"/>
</dbReference>
<reference evidence="5" key="1">
    <citation type="submission" date="2025-08" db="UniProtKB">
        <authorList>
            <consortium name="RefSeq"/>
        </authorList>
    </citation>
    <scope>IDENTIFICATION</scope>
    <source>
        <tissue evidence="5">Muscle</tissue>
    </source>
</reference>
<name>A0A6J3LM66_9HYME</name>
<dbReference type="RefSeq" id="XP_033366497.1">
    <property type="nucleotide sequence ID" value="XM_033510606.1"/>
</dbReference>
<evidence type="ECO:0000313" key="4">
    <source>
        <dbReference type="Proteomes" id="UP000504631"/>
    </source>
</evidence>
<evidence type="ECO:0000259" key="3">
    <source>
        <dbReference type="Pfam" id="PF25567"/>
    </source>
</evidence>
<dbReference type="AlphaFoldDB" id="A0A6J3LM66"/>
<gene>
    <name evidence="5" type="primary">LOC117243269</name>
</gene>
<dbReference type="Pfam" id="PF25567">
    <property type="entry name" value="TPR_SYO1"/>
    <property type="match status" value="1"/>
</dbReference>
<dbReference type="GeneID" id="117243269"/>
<sequence length="636" mass="71849">MGKQKRQRSKPHKQNPTGLVSVKDFESEEIENVTNEDRERALQRVYEEIKSVNVEEKLSGLQAIELMSCNSALAVQIAKSEIAKLVGPLLVDENVLVRACSASALRYIADNGKTEAHRSLLKDDIMTPLCTLLTQYYTNWQPKVDHNGKGKTTDEREAFIQAVTLLWTLCEHSEFAIKCCNKDDIVSILTKFFDITSYGIEIATVTMQCLLSLSENNPIAARKLQSCENMLIQLLNAEIKDTTISEVVCFKTALSGLLINLTSYTENNSIIVVCEVINVLSNTLSIDCKQLLSNLTSILPHEKNAFSSSAKKKVQENRRIFGAQQQALEILANLCSEDQENENESDLEDSDCEIGGIDDVCMDNKLYKIFSLPLEVVEVFNTCNIVSKVWDKTRFVDEDTIEILQQNNEGKDILKQVHKLKCTAYLCLNNLMSSLEVDVLGGMENIYRMWMDIGTVVFKDTNPNDIELLESATSAMRAAIQRLSKEEAKIFNRLTLADVQPMINGERQCPNTNVRVNLIRTLGTLALILMNNDTPEAHELIKHVSTFLLDICKTELSVWIMAESLDTIMDIYAEDDSDQLASEIKLVEKLHVLAPLFKNKMRQQRKNLGDNVAIVSTVNTNIMRFIRYKEKRIRDL</sequence>
<dbReference type="InterPro" id="IPR016024">
    <property type="entry name" value="ARM-type_fold"/>
</dbReference>
<feature type="domain" description="SYO1-like TPR repeats" evidence="3">
    <location>
        <begin position="375"/>
        <end position="632"/>
    </location>
</feature>
<dbReference type="PANTHER" id="PTHR13347:SF1">
    <property type="entry name" value="HEAT REPEAT-CONTAINING PROTEIN 3"/>
    <property type="match status" value="1"/>
</dbReference>
<evidence type="ECO:0000256" key="2">
    <source>
        <dbReference type="SAM" id="MobiDB-lite"/>
    </source>
</evidence>
<dbReference type="PANTHER" id="PTHR13347">
    <property type="entry name" value="HEAT REPEAT-CONTAINING PROTEIN 3"/>
    <property type="match status" value="1"/>
</dbReference>
<dbReference type="InterPro" id="IPR052616">
    <property type="entry name" value="SYO1-like"/>
</dbReference>
<dbReference type="InterPro" id="IPR057990">
    <property type="entry name" value="TPR_SYO1"/>
</dbReference>
<evidence type="ECO:0000256" key="1">
    <source>
        <dbReference type="ARBA" id="ARBA00049983"/>
    </source>
</evidence>